<evidence type="ECO:0000256" key="1">
    <source>
        <dbReference type="SAM" id="Phobius"/>
    </source>
</evidence>
<name>A0A4U8UZ04_STECR</name>
<proteinExistence type="predicted"/>
<gene>
    <name evidence="2" type="ORF">L596_005404</name>
</gene>
<reference evidence="2 3" key="2">
    <citation type="journal article" date="2019" name="G3 (Bethesda)">
        <title>Hybrid Assembly of the Genome of the Entomopathogenic Nematode Steinernema carpocapsae Identifies the X-Chromosome.</title>
        <authorList>
            <person name="Serra L."/>
            <person name="Macchietto M."/>
            <person name="Macias-Munoz A."/>
            <person name="McGill C.J."/>
            <person name="Rodriguez I.M."/>
            <person name="Rodriguez B."/>
            <person name="Murad R."/>
            <person name="Mortazavi A."/>
        </authorList>
    </citation>
    <scope>NUCLEOTIDE SEQUENCE [LARGE SCALE GENOMIC DNA]</scope>
    <source>
        <strain evidence="2 3">ALL</strain>
    </source>
</reference>
<keyword evidence="1" id="KW-0472">Membrane</keyword>
<keyword evidence="1" id="KW-0812">Transmembrane</keyword>
<keyword evidence="1" id="KW-1133">Transmembrane helix</keyword>
<dbReference type="AlphaFoldDB" id="A0A4U8UZ04"/>
<protein>
    <recommendedName>
        <fullName evidence="4">ZP domain-containing protein</fullName>
    </recommendedName>
</protein>
<dbReference type="Proteomes" id="UP000298663">
    <property type="component" value="Chromosome X"/>
</dbReference>
<keyword evidence="3" id="KW-1185">Reference proteome</keyword>
<dbReference type="OrthoDB" id="5855871at2759"/>
<feature type="transmembrane region" description="Helical" evidence="1">
    <location>
        <begin position="167"/>
        <end position="191"/>
    </location>
</feature>
<sequence length="233" mass="26605">MLMLITRFLNDYDSYVDFLVSNLVAKDKSTGAQFQLLDADGCVVNGSVASFEKLNHHKLKMAMTFEGFGDQAEVVYQAIIKPCSKACRVPCTEELYIRNNYTGEGRPRRSIVSISSSRYFDLSEDLYAVKSRERVTIMSKERDEEVTKEEVATRSLSECLTDDVSCLFAVMLAFSQVFLFLSCASIVYFYVQQWRHTAALRRRTQLTATPDVQYEYRLKHDSPTSLRPSSQSN</sequence>
<comment type="caution">
    <text evidence="2">The sequence shown here is derived from an EMBL/GenBank/DDBJ whole genome shotgun (WGS) entry which is preliminary data.</text>
</comment>
<reference evidence="2 3" key="1">
    <citation type="journal article" date="2015" name="Genome Biol.">
        <title>Comparative genomics of Steinernema reveals deeply conserved gene regulatory networks.</title>
        <authorList>
            <person name="Dillman A.R."/>
            <person name="Macchietto M."/>
            <person name="Porter C.F."/>
            <person name="Rogers A."/>
            <person name="Williams B."/>
            <person name="Antoshechkin I."/>
            <person name="Lee M.M."/>
            <person name="Goodwin Z."/>
            <person name="Lu X."/>
            <person name="Lewis E.E."/>
            <person name="Goodrich-Blair H."/>
            <person name="Stock S.P."/>
            <person name="Adams B.J."/>
            <person name="Sternberg P.W."/>
            <person name="Mortazavi A."/>
        </authorList>
    </citation>
    <scope>NUCLEOTIDE SEQUENCE [LARGE SCALE GENOMIC DNA]</scope>
    <source>
        <strain evidence="2 3">ALL</strain>
    </source>
</reference>
<dbReference type="STRING" id="34508.A0A4U8UZ04"/>
<evidence type="ECO:0000313" key="2">
    <source>
        <dbReference type="EMBL" id="TMS38751.1"/>
    </source>
</evidence>
<dbReference type="EMBL" id="AZBU02000001">
    <property type="protein sequence ID" value="TMS38751.1"/>
    <property type="molecule type" value="Genomic_DNA"/>
</dbReference>
<evidence type="ECO:0000313" key="3">
    <source>
        <dbReference type="Proteomes" id="UP000298663"/>
    </source>
</evidence>
<accession>A0A4U8UZ04</accession>
<dbReference type="EMBL" id="CM016762">
    <property type="protein sequence ID" value="TMS38751.1"/>
    <property type="molecule type" value="Genomic_DNA"/>
</dbReference>
<evidence type="ECO:0008006" key="4">
    <source>
        <dbReference type="Google" id="ProtNLM"/>
    </source>
</evidence>
<organism evidence="2 3">
    <name type="scientific">Steinernema carpocapsae</name>
    <name type="common">Entomopathogenic nematode</name>
    <dbReference type="NCBI Taxonomy" id="34508"/>
    <lineage>
        <taxon>Eukaryota</taxon>
        <taxon>Metazoa</taxon>
        <taxon>Ecdysozoa</taxon>
        <taxon>Nematoda</taxon>
        <taxon>Chromadorea</taxon>
        <taxon>Rhabditida</taxon>
        <taxon>Tylenchina</taxon>
        <taxon>Panagrolaimomorpha</taxon>
        <taxon>Strongyloidoidea</taxon>
        <taxon>Steinernematidae</taxon>
        <taxon>Steinernema</taxon>
    </lineage>
</organism>